<dbReference type="InterPro" id="IPR025110">
    <property type="entry name" value="AMP-bd_C"/>
</dbReference>
<evidence type="ECO:0000313" key="4">
    <source>
        <dbReference type="Proteomes" id="UP000244908"/>
    </source>
</evidence>
<dbReference type="Pfam" id="PF00501">
    <property type="entry name" value="AMP-binding"/>
    <property type="match status" value="1"/>
</dbReference>
<dbReference type="AlphaFoldDB" id="A0A2Y9TYU0"/>
<organism evidence="3 4">
    <name type="scientific">Limnobaculum parvum</name>
    <dbReference type="NCBI Taxonomy" id="2172103"/>
    <lineage>
        <taxon>Bacteria</taxon>
        <taxon>Pseudomonadati</taxon>
        <taxon>Pseudomonadota</taxon>
        <taxon>Gammaproteobacteria</taxon>
        <taxon>Enterobacterales</taxon>
        <taxon>Budviciaceae</taxon>
        <taxon>Limnobaculum</taxon>
    </lineage>
</organism>
<dbReference type="InterPro" id="IPR020845">
    <property type="entry name" value="AMP-binding_CS"/>
</dbReference>
<feature type="domain" description="AMP-dependent synthetase/ligase" evidence="1">
    <location>
        <begin position="21"/>
        <end position="297"/>
    </location>
</feature>
<dbReference type="PANTHER" id="PTHR45398:SF1">
    <property type="entry name" value="ENZYME, PUTATIVE (JCVI)-RELATED"/>
    <property type="match status" value="1"/>
</dbReference>
<gene>
    <name evidence="3" type="ORF">HYN51_10180</name>
</gene>
<dbReference type="Gene3D" id="3.30.300.30">
    <property type="match status" value="1"/>
</dbReference>
<proteinExistence type="predicted"/>
<dbReference type="Gene3D" id="3.40.50.12780">
    <property type="entry name" value="N-terminal domain of ligase-like"/>
    <property type="match status" value="1"/>
</dbReference>
<evidence type="ECO:0000259" key="1">
    <source>
        <dbReference type="Pfam" id="PF00501"/>
    </source>
</evidence>
<evidence type="ECO:0000259" key="2">
    <source>
        <dbReference type="Pfam" id="PF13193"/>
    </source>
</evidence>
<sequence length="461" mass="51900">MDNQKNAASRLTLRLQDTLNTQRPNNTQIAWRGDQQLTLSDFRHRITSLIQQLQTSPEKRWAICFNDSYLFSAAMIALLYSNKTPVIPGHLRQTQLQEQQQQGSFDALLTDLPLQMTCPTIQISAEPPEQNESFSDSDLPDWPTQAKIILFTSGSTGQPKAVSKPVRLLEAESEILAHYCAKQLANTQVAATVSHQHLYGLTFRILLPLALGLPFNALTTEYHEQLQLLTAIPLTLVASPAYLKRLDCSLSPLKCTMIVSAGGPLDLEEAQRVRQCLGVLPLEIYGTSETGVIAHRTQQHPEQPWLAFDGIDIAQLQDDIIHVTSPLFEDDSGSTIYDIIRIDDHGFHLLGRKDKIIKIEEKRLSLTGVEQRLLSLNEICDAAIIPLTQGNRTVLAAIIVLTEAGEQYYQQGEIVLTRHLRQRLREWLEPVAVPKRWRIVKTIPLNTQGKRAYSELQELFL</sequence>
<evidence type="ECO:0000313" key="3">
    <source>
        <dbReference type="EMBL" id="AWH88887.1"/>
    </source>
</evidence>
<dbReference type="Proteomes" id="UP000244908">
    <property type="component" value="Chromosome"/>
</dbReference>
<keyword evidence="4" id="KW-1185">Reference proteome</keyword>
<protein>
    <submittedName>
        <fullName evidence="3">AMP-binding protein</fullName>
    </submittedName>
</protein>
<dbReference type="InterPro" id="IPR000873">
    <property type="entry name" value="AMP-dep_synth/lig_dom"/>
</dbReference>
<dbReference type="InterPro" id="IPR045851">
    <property type="entry name" value="AMP-bd_C_sf"/>
</dbReference>
<dbReference type="InterPro" id="IPR042099">
    <property type="entry name" value="ANL_N_sf"/>
</dbReference>
<accession>A0A2Y9TYU0</accession>
<name>A0A2Y9TYU0_9GAMM</name>
<reference evidence="3 4" key="1">
    <citation type="journal article" date="2019" name="Int. J. Syst. Evol. Microbiol.">
        <title>Limnobaculum parvum gen. nov., sp. nov., isolated from a freshwater lake.</title>
        <authorList>
            <person name="Baek C."/>
            <person name="Shin S.K."/>
            <person name="Yi H."/>
        </authorList>
    </citation>
    <scope>NUCLEOTIDE SEQUENCE [LARGE SCALE GENOMIC DNA]</scope>
    <source>
        <strain evidence="3 4">HYN0051</strain>
    </source>
</reference>
<dbReference type="RefSeq" id="WP_108900943.1">
    <property type="nucleotide sequence ID" value="NZ_CP029185.2"/>
</dbReference>
<dbReference type="OrthoDB" id="9787658at2"/>
<dbReference type="KEGG" id="lpv:HYN51_10180"/>
<dbReference type="PANTHER" id="PTHR45398">
    <property type="match status" value="1"/>
</dbReference>
<feature type="domain" description="AMP-binding enzyme C-terminal" evidence="2">
    <location>
        <begin position="369"/>
        <end position="450"/>
    </location>
</feature>
<dbReference type="PROSITE" id="PS00455">
    <property type="entry name" value="AMP_BINDING"/>
    <property type="match status" value="1"/>
</dbReference>
<dbReference type="EMBL" id="CP029185">
    <property type="protein sequence ID" value="AWH88887.1"/>
    <property type="molecule type" value="Genomic_DNA"/>
</dbReference>
<dbReference type="Pfam" id="PF13193">
    <property type="entry name" value="AMP-binding_C"/>
    <property type="match status" value="1"/>
</dbReference>
<dbReference type="SUPFAM" id="SSF56801">
    <property type="entry name" value="Acetyl-CoA synthetase-like"/>
    <property type="match status" value="1"/>
</dbReference>